<comment type="subcellular location">
    <subcellularLocation>
        <location evidence="1">Membrane</location>
        <topology evidence="1">Multi-pass membrane protein</topology>
    </subcellularLocation>
</comment>
<gene>
    <name evidence="6" type="ORF">HY04_02425</name>
    <name evidence="7" type="ORF">NCTC13489_00142</name>
</gene>
<feature type="transmembrane region" description="Helical" evidence="5">
    <location>
        <begin position="65"/>
        <end position="85"/>
    </location>
</feature>
<reference evidence="6 8" key="1">
    <citation type="submission" date="2014-07" db="EMBL/GenBank/DDBJ databases">
        <authorList>
            <person name="Pisani N.G."/>
            <person name="Newman J.D."/>
        </authorList>
    </citation>
    <scope>NUCLEOTIDE SEQUENCE [LARGE SCALE GENOMIC DNA]</scope>
    <source>
        <strain evidence="6 8">LMG 24720</strain>
    </source>
</reference>
<evidence type="ECO:0000256" key="2">
    <source>
        <dbReference type="ARBA" id="ARBA00022692"/>
    </source>
</evidence>
<dbReference type="Pfam" id="PF13564">
    <property type="entry name" value="DoxX_2"/>
    <property type="match status" value="1"/>
</dbReference>
<dbReference type="AlphaFoldDB" id="A0A448NMN8"/>
<evidence type="ECO:0000256" key="3">
    <source>
        <dbReference type="ARBA" id="ARBA00022989"/>
    </source>
</evidence>
<evidence type="ECO:0000313" key="7">
    <source>
        <dbReference type="EMBL" id="VEH95346.1"/>
    </source>
</evidence>
<proteinExistence type="predicted"/>
<evidence type="ECO:0000313" key="9">
    <source>
        <dbReference type="Proteomes" id="UP000270036"/>
    </source>
</evidence>
<reference evidence="7 9" key="2">
    <citation type="submission" date="2018-12" db="EMBL/GenBank/DDBJ databases">
        <authorList>
            <consortium name="Pathogen Informatics"/>
        </authorList>
    </citation>
    <scope>NUCLEOTIDE SEQUENCE [LARGE SCALE GENOMIC DNA]</scope>
    <source>
        <strain evidence="7 9">NCTC13489</strain>
    </source>
</reference>
<protein>
    <recommendedName>
        <fullName evidence="10">DoxX family protein</fullName>
    </recommendedName>
</protein>
<organism evidence="7 9">
    <name type="scientific">Kaistella antarctica</name>
    <dbReference type="NCBI Taxonomy" id="266748"/>
    <lineage>
        <taxon>Bacteria</taxon>
        <taxon>Pseudomonadati</taxon>
        <taxon>Bacteroidota</taxon>
        <taxon>Flavobacteriia</taxon>
        <taxon>Flavobacteriales</taxon>
        <taxon>Weeksellaceae</taxon>
        <taxon>Chryseobacterium group</taxon>
        <taxon>Kaistella</taxon>
    </lineage>
</organism>
<keyword evidence="3 5" id="KW-1133">Transmembrane helix</keyword>
<feature type="transmembrane region" description="Helical" evidence="5">
    <location>
        <begin position="41"/>
        <end position="58"/>
    </location>
</feature>
<dbReference type="EMBL" id="JPEP01000001">
    <property type="protein sequence ID" value="KEY20095.1"/>
    <property type="molecule type" value="Genomic_DNA"/>
</dbReference>
<keyword evidence="4 5" id="KW-0472">Membrane</keyword>
<evidence type="ECO:0000256" key="4">
    <source>
        <dbReference type="ARBA" id="ARBA00023136"/>
    </source>
</evidence>
<dbReference type="InterPro" id="IPR032808">
    <property type="entry name" value="DoxX"/>
</dbReference>
<dbReference type="RefSeq" id="WP_034716778.1">
    <property type="nucleotide sequence ID" value="NZ_FOIX01000002.1"/>
</dbReference>
<keyword evidence="2 5" id="KW-0812">Transmembrane</keyword>
<evidence type="ECO:0000313" key="6">
    <source>
        <dbReference type="EMBL" id="KEY20095.1"/>
    </source>
</evidence>
<evidence type="ECO:0008006" key="10">
    <source>
        <dbReference type="Google" id="ProtNLM"/>
    </source>
</evidence>
<name>A0A448NMN8_9FLAO</name>
<dbReference type="Proteomes" id="UP000028349">
    <property type="component" value="Unassembled WGS sequence"/>
</dbReference>
<evidence type="ECO:0000256" key="1">
    <source>
        <dbReference type="ARBA" id="ARBA00004141"/>
    </source>
</evidence>
<evidence type="ECO:0000256" key="5">
    <source>
        <dbReference type="SAM" id="Phobius"/>
    </source>
</evidence>
<feature type="transmembrane region" description="Helical" evidence="5">
    <location>
        <begin position="91"/>
        <end position="112"/>
    </location>
</feature>
<dbReference type="KEGG" id="cant:NCTC13489_00142"/>
<sequence length="114" mass="12796">MNYLLIACVLFSSLAFAGYSISYFISPNMKKEFERFDLKGFGIYVIILEMLGAAGLLVGLFYQPLLLLSSAGLAVLMFFGVLTRIKTKDSLLISTPALFFMFINAFIFYLAFNK</sequence>
<dbReference type="Proteomes" id="UP000270036">
    <property type="component" value="Chromosome"/>
</dbReference>
<dbReference type="STRING" id="266748.HY04_02425"/>
<dbReference type="OrthoDB" id="799482at2"/>
<keyword evidence="8" id="KW-1185">Reference proteome</keyword>
<evidence type="ECO:0000313" key="8">
    <source>
        <dbReference type="Proteomes" id="UP000028349"/>
    </source>
</evidence>
<dbReference type="GO" id="GO:0016020">
    <property type="term" value="C:membrane"/>
    <property type="evidence" value="ECO:0007669"/>
    <property type="project" value="UniProtKB-SubCell"/>
</dbReference>
<dbReference type="EMBL" id="LR134441">
    <property type="protein sequence ID" value="VEH95346.1"/>
    <property type="molecule type" value="Genomic_DNA"/>
</dbReference>
<accession>A0A448NMN8</accession>